<dbReference type="STRING" id="44576.SAMN05421881_101164"/>
<dbReference type="Proteomes" id="UP000198640">
    <property type="component" value="Unassembled WGS sequence"/>
</dbReference>
<evidence type="ECO:0000313" key="2">
    <source>
        <dbReference type="Proteomes" id="UP000198640"/>
    </source>
</evidence>
<gene>
    <name evidence="1" type="ORF">SAMN05421881_101164</name>
</gene>
<name>A0A1H3FE58_9PROT</name>
<accession>A0A1H3FE58</accession>
<dbReference type="EMBL" id="FNOY01000011">
    <property type="protein sequence ID" value="SDX89165.1"/>
    <property type="molecule type" value="Genomic_DNA"/>
</dbReference>
<organism evidence="1 2">
    <name type="scientific">Nitrosomonas halophila</name>
    <dbReference type="NCBI Taxonomy" id="44576"/>
    <lineage>
        <taxon>Bacteria</taxon>
        <taxon>Pseudomonadati</taxon>
        <taxon>Pseudomonadota</taxon>
        <taxon>Betaproteobacteria</taxon>
        <taxon>Nitrosomonadales</taxon>
        <taxon>Nitrosomonadaceae</taxon>
        <taxon>Nitrosomonas</taxon>
    </lineage>
</organism>
<reference evidence="1 2" key="1">
    <citation type="submission" date="2016-10" db="EMBL/GenBank/DDBJ databases">
        <authorList>
            <person name="de Groot N.N."/>
        </authorList>
    </citation>
    <scope>NUCLEOTIDE SEQUENCE [LARGE SCALE GENOMIC DNA]</scope>
    <source>
        <strain evidence="1 2">Nm1</strain>
    </source>
</reference>
<sequence length="99" mass="11208">MRVNEIAAFLNVTHGGALRIMKRHKIRREKIRPGAGAAARYYYLYHITPEQLEPMRYVSRPKGNRTAGKTLDFRSMRILSQGAALARLESALNQLPANS</sequence>
<evidence type="ECO:0000313" key="1">
    <source>
        <dbReference type="EMBL" id="SDX89165.1"/>
    </source>
</evidence>
<protein>
    <submittedName>
        <fullName evidence="1">Uncharacterized protein</fullName>
    </submittedName>
</protein>
<proteinExistence type="predicted"/>
<dbReference type="AlphaFoldDB" id="A0A1H3FE58"/>
<keyword evidence="2" id="KW-1185">Reference proteome</keyword>